<evidence type="ECO:0000313" key="8">
    <source>
        <dbReference type="Proteomes" id="UP000004030"/>
    </source>
</evidence>
<evidence type="ECO:0000313" key="7">
    <source>
        <dbReference type="EMBL" id="EHJ58918.1"/>
    </source>
</evidence>
<dbReference type="AlphaFoldDB" id="G6EIH6"/>
<evidence type="ECO:0000256" key="1">
    <source>
        <dbReference type="ARBA" id="ARBA00001917"/>
    </source>
</evidence>
<name>G6EIH6_9SPHN</name>
<evidence type="ECO:0000256" key="4">
    <source>
        <dbReference type="ARBA" id="ARBA00022643"/>
    </source>
</evidence>
<dbReference type="CDD" id="cd02136">
    <property type="entry name" value="PnbA_NfnB-like"/>
    <property type="match status" value="1"/>
</dbReference>
<dbReference type="EMBL" id="AGFM01000064">
    <property type="protein sequence ID" value="EHJ58918.1"/>
    <property type="molecule type" value="Genomic_DNA"/>
</dbReference>
<feature type="domain" description="Nitroreductase" evidence="6">
    <location>
        <begin position="8"/>
        <end position="195"/>
    </location>
</feature>
<evidence type="ECO:0000256" key="2">
    <source>
        <dbReference type="ARBA" id="ARBA00007118"/>
    </source>
</evidence>
<dbReference type="GO" id="GO:0016491">
    <property type="term" value="F:oxidoreductase activity"/>
    <property type="evidence" value="ECO:0007669"/>
    <property type="project" value="UniProtKB-KW"/>
</dbReference>
<comment type="similarity">
    <text evidence="2">Belongs to the nitroreductase family.</text>
</comment>
<dbReference type="PANTHER" id="PTHR43673:SF2">
    <property type="entry name" value="NITROREDUCTASE"/>
    <property type="match status" value="1"/>
</dbReference>
<reference evidence="7 8" key="1">
    <citation type="journal article" date="2012" name="J. Bacteriol.">
        <title>Genome sequence of benzo(a)pyrene-degrading bacterium Novosphingobium pentaromativorans US6-1.</title>
        <authorList>
            <person name="Luo Y.R."/>
            <person name="Kang S.G."/>
            <person name="Kim S.J."/>
            <person name="Kim M.R."/>
            <person name="Li N."/>
            <person name="Lee J.H."/>
            <person name="Kwon K.K."/>
        </authorList>
    </citation>
    <scope>NUCLEOTIDE SEQUENCE [LARGE SCALE GENOMIC DNA]</scope>
    <source>
        <strain evidence="7 8">US6-1</strain>
    </source>
</reference>
<comment type="cofactor">
    <cofactor evidence="1">
        <name>FMN</name>
        <dbReference type="ChEBI" id="CHEBI:58210"/>
    </cofactor>
</comment>
<evidence type="ECO:0000256" key="5">
    <source>
        <dbReference type="ARBA" id="ARBA00023002"/>
    </source>
</evidence>
<dbReference type="Pfam" id="PF00881">
    <property type="entry name" value="Nitroreductase"/>
    <property type="match status" value="1"/>
</dbReference>
<sequence length="221" mass="25153">MMKVSEAVASRRSIRAFRDEPVGIEVIRRVLDRARMTPSGCNFQPWQATVLTGEPLKALQEKMLASSPQDPIEYSFSEPNQSPRHLARLHKVGASMYGALGIEREDAEAREAFTRANIFSFGAPALLVCYFERFMGPPQWSDVGMWLQSIMLLLREEGLDSCPQEWMSLYARLIKEHIGVPDETHILFCGLAIGHRDEDAPVNRFDRDRVPLDEQVRFLGF</sequence>
<dbReference type="eggNOG" id="COG0778">
    <property type="taxonomic scope" value="Bacteria"/>
</dbReference>
<evidence type="ECO:0000259" key="6">
    <source>
        <dbReference type="Pfam" id="PF00881"/>
    </source>
</evidence>
<dbReference type="InterPro" id="IPR000415">
    <property type="entry name" value="Nitroreductase-like"/>
</dbReference>
<gene>
    <name evidence="7" type="ORF">NSU_4147</name>
</gene>
<dbReference type="STRING" id="1088721.JI59_02710"/>
<dbReference type="PATRIC" id="fig|1088721.3.peg.4084"/>
<dbReference type="InterPro" id="IPR029479">
    <property type="entry name" value="Nitroreductase"/>
</dbReference>
<keyword evidence="5" id="KW-0560">Oxidoreductase</keyword>
<comment type="caution">
    <text evidence="7">The sequence shown here is derived from an EMBL/GenBank/DDBJ whole genome shotgun (WGS) entry which is preliminary data.</text>
</comment>
<evidence type="ECO:0000256" key="3">
    <source>
        <dbReference type="ARBA" id="ARBA00022630"/>
    </source>
</evidence>
<keyword evidence="8" id="KW-1185">Reference proteome</keyword>
<accession>G6EIH6</accession>
<dbReference type="SUPFAM" id="SSF55469">
    <property type="entry name" value="FMN-dependent nitroreductase-like"/>
    <property type="match status" value="1"/>
</dbReference>
<organism evidence="7 8">
    <name type="scientific">Novosphingobium pentaromativorans US6-1</name>
    <dbReference type="NCBI Taxonomy" id="1088721"/>
    <lineage>
        <taxon>Bacteria</taxon>
        <taxon>Pseudomonadati</taxon>
        <taxon>Pseudomonadota</taxon>
        <taxon>Alphaproteobacteria</taxon>
        <taxon>Sphingomonadales</taxon>
        <taxon>Sphingomonadaceae</taxon>
        <taxon>Novosphingobium</taxon>
    </lineage>
</organism>
<dbReference type="Proteomes" id="UP000004030">
    <property type="component" value="Unassembled WGS sequence"/>
</dbReference>
<protein>
    <submittedName>
        <fullName evidence="7">Nitroreductase</fullName>
    </submittedName>
</protein>
<proteinExistence type="inferred from homology"/>
<keyword evidence="4" id="KW-0288">FMN</keyword>
<dbReference type="PANTHER" id="PTHR43673">
    <property type="entry name" value="NAD(P)H NITROREDUCTASE YDGI-RELATED"/>
    <property type="match status" value="1"/>
</dbReference>
<dbReference type="Gene3D" id="3.40.109.10">
    <property type="entry name" value="NADH Oxidase"/>
    <property type="match status" value="1"/>
</dbReference>
<keyword evidence="3" id="KW-0285">Flavoprotein</keyword>